<dbReference type="InterPro" id="IPR010982">
    <property type="entry name" value="Lambda_DNA-bd_dom_sf"/>
</dbReference>
<dbReference type="SUPFAM" id="SSF47413">
    <property type="entry name" value="lambda repressor-like DNA-binding domains"/>
    <property type="match status" value="1"/>
</dbReference>
<dbReference type="InterPro" id="IPR028082">
    <property type="entry name" value="Peripla_BP_I"/>
</dbReference>
<dbReference type="PANTHER" id="PTHR30146">
    <property type="entry name" value="LACI-RELATED TRANSCRIPTIONAL REPRESSOR"/>
    <property type="match status" value="1"/>
</dbReference>
<accession>A0ABN2T2C4</accession>
<name>A0ABN2T2C4_9MICO</name>
<keyword evidence="1" id="KW-0805">Transcription regulation</keyword>
<feature type="region of interest" description="Disordered" evidence="4">
    <location>
        <begin position="309"/>
        <end position="344"/>
    </location>
</feature>
<evidence type="ECO:0000256" key="2">
    <source>
        <dbReference type="ARBA" id="ARBA00023125"/>
    </source>
</evidence>
<dbReference type="CDD" id="cd01392">
    <property type="entry name" value="HTH_LacI"/>
    <property type="match status" value="1"/>
</dbReference>
<evidence type="ECO:0000259" key="5">
    <source>
        <dbReference type="PROSITE" id="PS50932"/>
    </source>
</evidence>
<dbReference type="PROSITE" id="PS00356">
    <property type="entry name" value="HTH_LACI_1"/>
    <property type="match status" value="1"/>
</dbReference>
<dbReference type="Pfam" id="PF13377">
    <property type="entry name" value="Peripla_BP_3"/>
    <property type="match status" value="1"/>
</dbReference>
<comment type="caution">
    <text evidence="6">The sequence shown here is derived from an EMBL/GenBank/DDBJ whole genome shotgun (WGS) entry which is preliminary data.</text>
</comment>
<keyword evidence="7" id="KW-1185">Reference proteome</keyword>
<dbReference type="InterPro" id="IPR046335">
    <property type="entry name" value="LacI/GalR-like_sensor"/>
</dbReference>
<dbReference type="SUPFAM" id="SSF53822">
    <property type="entry name" value="Periplasmic binding protein-like I"/>
    <property type="match status" value="1"/>
</dbReference>
<dbReference type="EMBL" id="BAAAOH010000001">
    <property type="protein sequence ID" value="GAA1997137.1"/>
    <property type="molecule type" value="Genomic_DNA"/>
</dbReference>
<evidence type="ECO:0000313" key="6">
    <source>
        <dbReference type="EMBL" id="GAA1997137.1"/>
    </source>
</evidence>
<dbReference type="RefSeq" id="WP_344066018.1">
    <property type="nucleotide sequence ID" value="NZ_BAAAOH010000001.1"/>
</dbReference>
<dbReference type="SMART" id="SM00354">
    <property type="entry name" value="HTH_LACI"/>
    <property type="match status" value="1"/>
</dbReference>
<dbReference type="PROSITE" id="PS50932">
    <property type="entry name" value="HTH_LACI_2"/>
    <property type="match status" value="1"/>
</dbReference>
<feature type="domain" description="HTH lacI-type" evidence="5">
    <location>
        <begin position="9"/>
        <end position="64"/>
    </location>
</feature>
<evidence type="ECO:0000313" key="7">
    <source>
        <dbReference type="Proteomes" id="UP001500326"/>
    </source>
</evidence>
<organism evidence="6 7">
    <name type="scientific">Microbacterium pumilum</name>
    <dbReference type="NCBI Taxonomy" id="344165"/>
    <lineage>
        <taxon>Bacteria</taxon>
        <taxon>Bacillati</taxon>
        <taxon>Actinomycetota</taxon>
        <taxon>Actinomycetes</taxon>
        <taxon>Micrococcales</taxon>
        <taxon>Microbacteriaceae</taxon>
        <taxon>Microbacterium</taxon>
    </lineage>
</organism>
<evidence type="ECO:0000256" key="3">
    <source>
        <dbReference type="ARBA" id="ARBA00023163"/>
    </source>
</evidence>
<keyword evidence="2 6" id="KW-0238">DNA-binding</keyword>
<protein>
    <submittedName>
        <fullName evidence="6">LacI family DNA-binding transcriptional regulator</fullName>
    </submittedName>
</protein>
<keyword evidence="3" id="KW-0804">Transcription</keyword>
<proteinExistence type="predicted"/>
<dbReference type="PANTHER" id="PTHR30146:SF109">
    <property type="entry name" value="HTH-TYPE TRANSCRIPTIONAL REGULATOR GALS"/>
    <property type="match status" value="1"/>
</dbReference>
<evidence type="ECO:0000256" key="4">
    <source>
        <dbReference type="SAM" id="MobiDB-lite"/>
    </source>
</evidence>
<evidence type="ECO:0000256" key="1">
    <source>
        <dbReference type="ARBA" id="ARBA00023015"/>
    </source>
</evidence>
<gene>
    <name evidence="6" type="ORF">GCM10009777_37720</name>
</gene>
<dbReference type="Gene3D" id="1.10.260.40">
    <property type="entry name" value="lambda repressor-like DNA-binding domains"/>
    <property type="match status" value="1"/>
</dbReference>
<sequence length="344" mass="36901">MTDAMHRRPTIYDIAAAAGVSHMTVSRYLEFDGERTKELNRNDIRDAIDRLGYRPNLAARGMRTSRTGRLAILLPLGTAASSVHMLAGATTEARRAGYAVDAIILDGSVAERSVRILELAEAGLFEGLLALTHLASDRHEEIATRVPVVVGAEYDEEMRGIGDLADASPISAIIDKLSRDGHDVFLHVAGDRTHATARSREAAYLAAIERLGLESAGVVGGDWSGSTARRAVLDLPADTRVTAIIAANDALAAAAIHAAVERGWRVPRDVSVTGWDNNPIGQWLHPSLTSVRTDYEELGRRSMSRLLASVREEPAPDSSESVSSVLWRGSTGPAPALPTRTSMS</sequence>
<dbReference type="InterPro" id="IPR000843">
    <property type="entry name" value="HTH_LacI"/>
</dbReference>
<dbReference type="Proteomes" id="UP001500326">
    <property type="component" value="Unassembled WGS sequence"/>
</dbReference>
<dbReference type="GO" id="GO:0003677">
    <property type="term" value="F:DNA binding"/>
    <property type="evidence" value="ECO:0007669"/>
    <property type="project" value="UniProtKB-KW"/>
</dbReference>
<reference evidence="6 7" key="1">
    <citation type="journal article" date="2019" name="Int. J. Syst. Evol. Microbiol.">
        <title>The Global Catalogue of Microorganisms (GCM) 10K type strain sequencing project: providing services to taxonomists for standard genome sequencing and annotation.</title>
        <authorList>
            <consortium name="The Broad Institute Genomics Platform"/>
            <consortium name="The Broad Institute Genome Sequencing Center for Infectious Disease"/>
            <person name="Wu L."/>
            <person name="Ma J."/>
        </authorList>
    </citation>
    <scope>NUCLEOTIDE SEQUENCE [LARGE SCALE GENOMIC DNA]</scope>
    <source>
        <strain evidence="6 7">JCM 14902</strain>
    </source>
</reference>
<dbReference type="Pfam" id="PF00356">
    <property type="entry name" value="LacI"/>
    <property type="match status" value="1"/>
</dbReference>
<dbReference type="Gene3D" id="3.40.50.2300">
    <property type="match status" value="2"/>
</dbReference>